<dbReference type="InterPro" id="IPR002347">
    <property type="entry name" value="SDR_fam"/>
</dbReference>
<dbReference type="AlphaFoldDB" id="A0AAD6V7R2"/>
<evidence type="ECO:0000256" key="1">
    <source>
        <dbReference type="ARBA" id="ARBA00006484"/>
    </source>
</evidence>
<comment type="caution">
    <text evidence="4">The sequence shown here is derived from an EMBL/GenBank/DDBJ whole genome shotgun (WGS) entry which is preliminary data.</text>
</comment>
<dbReference type="PROSITE" id="PS00061">
    <property type="entry name" value="ADH_SHORT"/>
    <property type="match status" value="1"/>
</dbReference>
<dbReference type="PRINTS" id="PR00081">
    <property type="entry name" value="GDHRDH"/>
</dbReference>
<accession>A0AAD6V7R2</accession>
<organism evidence="4 5">
    <name type="scientific">Mycena pura</name>
    <dbReference type="NCBI Taxonomy" id="153505"/>
    <lineage>
        <taxon>Eukaryota</taxon>
        <taxon>Fungi</taxon>
        <taxon>Dikarya</taxon>
        <taxon>Basidiomycota</taxon>
        <taxon>Agaricomycotina</taxon>
        <taxon>Agaricomycetes</taxon>
        <taxon>Agaricomycetidae</taxon>
        <taxon>Agaricales</taxon>
        <taxon>Marasmiineae</taxon>
        <taxon>Mycenaceae</taxon>
        <taxon>Mycena</taxon>
    </lineage>
</organism>
<dbReference type="GO" id="GO:0016616">
    <property type="term" value="F:oxidoreductase activity, acting on the CH-OH group of donors, NAD or NADP as acceptor"/>
    <property type="evidence" value="ECO:0007669"/>
    <property type="project" value="UniProtKB-ARBA"/>
</dbReference>
<dbReference type="Proteomes" id="UP001219525">
    <property type="component" value="Unassembled WGS sequence"/>
</dbReference>
<dbReference type="Gene3D" id="3.40.50.720">
    <property type="entry name" value="NAD(P)-binding Rossmann-like Domain"/>
    <property type="match status" value="1"/>
</dbReference>
<dbReference type="InterPro" id="IPR036291">
    <property type="entry name" value="NAD(P)-bd_dom_sf"/>
</dbReference>
<keyword evidence="5" id="KW-1185">Reference proteome</keyword>
<sequence length="285" mass="30051">MSTPPRPGVAAVVAGAASVRTAPSLVDLSGRVALVTGGHRGIGLEIALALAEAGAVVYCLDLPAKPDDEWLAVQRFAGALPKVPGQKNARLEYISGDVTNQAMMWSVVEDIVAREGSIDVCFANAGILHGAECLEYPAEDFKKVLDINVSGVLFTAQAAGRQMEKLGIPGSIILTASMSGTITNPNQHWVAYNTSKAAVGQMARSLACELAPKGIRVNSISPGYIFTNMTRSFLDTQPGLKEKLSAQNPMGRFGRPDELRGVAMWLASDASTFCTGSECVLFVVL</sequence>
<comment type="similarity">
    <text evidence="1">Belongs to the short-chain dehydrogenases/reductases (SDR) family.</text>
</comment>
<dbReference type="PANTHER" id="PTHR43008:SF4">
    <property type="entry name" value="CHAIN DEHYDROGENASE, PUTATIVE (AFU_ORTHOLOGUE AFUA_4G08710)-RELATED"/>
    <property type="match status" value="1"/>
</dbReference>
<evidence type="ECO:0000256" key="3">
    <source>
        <dbReference type="ARBA" id="ARBA00023002"/>
    </source>
</evidence>
<dbReference type="InterPro" id="IPR020904">
    <property type="entry name" value="Sc_DH/Rdtase_CS"/>
</dbReference>
<dbReference type="GO" id="GO:0050664">
    <property type="term" value="F:oxidoreductase activity, acting on NAD(P)H, oxygen as acceptor"/>
    <property type="evidence" value="ECO:0007669"/>
    <property type="project" value="TreeGrafter"/>
</dbReference>
<proteinExistence type="inferred from homology"/>
<dbReference type="PANTHER" id="PTHR43008">
    <property type="entry name" value="BENZIL REDUCTASE"/>
    <property type="match status" value="1"/>
</dbReference>
<dbReference type="PRINTS" id="PR00080">
    <property type="entry name" value="SDRFAMILY"/>
</dbReference>
<protein>
    <submittedName>
        <fullName evidence="4">Uncharacterized protein</fullName>
    </submittedName>
</protein>
<evidence type="ECO:0000256" key="2">
    <source>
        <dbReference type="ARBA" id="ARBA00022857"/>
    </source>
</evidence>
<dbReference type="FunFam" id="3.40.50.720:FF:000084">
    <property type="entry name" value="Short-chain dehydrogenase reductase"/>
    <property type="match status" value="1"/>
</dbReference>
<dbReference type="Pfam" id="PF13561">
    <property type="entry name" value="adh_short_C2"/>
    <property type="match status" value="1"/>
</dbReference>
<evidence type="ECO:0000313" key="4">
    <source>
        <dbReference type="EMBL" id="KAJ7204504.1"/>
    </source>
</evidence>
<dbReference type="SUPFAM" id="SSF51735">
    <property type="entry name" value="NAD(P)-binding Rossmann-fold domains"/>
    <property type="match status" value="1"/>
</dbReference>
<dbReference type="EMBL" id="JARJCW010000047">
    <property type="protein sequence ID" value="KAJ7204504.1"/>
    <property type="molecule type" value="Genomic_DNA"/>
</dbReference>
<reference evidence="4" key="1">
    <citation type="submission" date="2023-03" db="EMBL/GenBank/DDBJ databases">
        <title>Massive genome expansion in bonnet fungi (Mycena s.s.) driven by repeated elements and novel gene families across ecological guilds.</title>
        <authorList>
            <consortium name="Lawrence Berkeley National Laboratory"/>
            <person name="Harder C.B."/>
            <person name="Miyauchi S."/>
            <person name="Viragh M."/>
            <person name="Kuo A."/>
            <person name="Thoen E."/>
            <person name="Andreopoulos B."/>
            <person name="Lu D."/>
            <person name="Skrede I."/>
            <person name="Drula E."/>
            <person name="Henrissat B."/>
            <person name="Morin E."/>
            <person name="Kohler A."/>
            <person name="Barry K."/>
            <person name="LaButti K."/>
            <person name="Morin E."/>
            <person name="Salamov A."/>
            <person name="Lipzen A."/>
            <person name="Mereny Z."/>
            <person name="Hegedus B."/>
            <person name="Baldrian P."/>
            <person name="Stursova M."/>
            <person name="Weitz H."/>
            <person name="Taylor A."/>
            <person name="Grigoriev I.V."/>
            <person name="Nagy L.G."/>
            <person name="Martin F."/>
            <person name="Kauserud H."/>
        </authorList>
    </citation>
    <scope>NUCLEOTIDE SEQUENCE</scope>
    <source>
        <strain evidence="4">9144</strain>
    </source>
</reference>
<keyword evidence="2" id="KW-0521">NADP</keyword>
<keyword evidence="3" id="KW-0560">Oxidoreductase</keyword>
<name>A0AAD6V7R2_9AGAR</name>
<gene>
    <name evidence="4" type="ORF">GGX14DRAFT_368932</name>
</gene>
<evidence type="ECO:0000313" key="5">
    <source>
        <dbReference type="Proteomes" id="UP001219525"/>
    </source>
</evidence>